<reference evidence="10" key="1">
    <citation type="journal article" date="2023" name="IScience">
        <title>Live-bearing cockroach genome reveals convergent evolutionary mechanisms linked to viviparity in insects and beyond.</title>
        <authorList>
            <person name="Fouks B."/>
            <person name="Harrison M.C."/>
            <person name="Mikhailova A.A."/>
            <person name="Marchal E."/>
            <person name="English S."/>
            <person name="Carruthers M."/>
            <person name="Jennings E.C."/>
            <person name="Chiamaka E.L."/>
            <person name="Frigard R.A."/>
            <person name="Pippel M."/>
            <person name="Attardo G.M."/>
            <person name="Benoit J.B."/>
            <person name="Bornberg-Bauer E."/>
            <person name="Tobe S.S."/>
        </authorList>
    </citation>
    <scope>NUCLEOTIDE SEQUENCE</scope>
    <source>
        <strain evidence="10">Stay&amp;Tobe</strain>
    </source>
</reference>
<keyword evidence="5" id="KW-0496">Mitochondrion</keyword>
<dbReference type="PANTHER" id="PTHR13124:SF12">
    <property type="entry name" value="LARGE RIBOSOMAL SUBUNIT PROTEIN ML46"/>
    <property type="match status" value="1"/>
</dbReference>
<evidence type="ECO:0000313" key="10">
    <source>
        <dbReference type="EMBL" id="KAJ9573816.1"/>
    </source>
</evidence>
<dbReference type="InterPro" id="IPR015797">
    <property type="entry name" value="NUDIX_hydrolase-like_dom_sf"/>
</dbReference>
<dbReference type="PANTHER" id="PTHR13124">
    <property type="entry name" value="39S RIBOSOMAL PROTEIN L46, MITOCHONDRIAL PRECURSOR-RELATED"/>
    <property type="match status" value="1"/>
</dbReference>
<dbReference type="InterPro" id="IPR021757">
    <property type="entry name" value="Ribosomal_mL46_N"/>
</dbReference>
<evidence type="ECO:0000256" key="2">
    <source>
        <dbReference type="ARBA" id="ARBA00009070"/>
    </source>
</evidence>
<dbReference type="GO" id="GO:0005743">
    <property type="term" value="C:mitochondrial inner membrane"/>
    <property type="evidence" value="ECO:0007669"/>
    <property type="project" value="UniProtKB-ARBA"/>
</dbReference>
<evidence type="ECO:0000256" key="5">
    <source>
        <dbReference type="ARBA" id="ARBA00023128"/>
    </source>
</evidence>
<dbReference type="Pfam" id="PF11788">
    <property type="entry name" value="MRP-L46"/>
    <property type="match status" value="1"/>
</dbReference>
<comment type="caution">
    <text evidence="10">The sequence shown here is derived from an EMBL/GenBank/DDBJ whole genome shotgun (WGS) entry which is preliminary data.</text>
</comment>
<evidence type="ECO:0000259" key="9">
    <source>
        <dbReference type="Pfam" id="PF11788"/>
    </source>
</evidence>
<comment type="subcellular location">
    <subcellularLocation>
        <location evidence="1">Mitochondrion</location>
    </subcellularLocation>
</comment>
<dbReference type="InterPro" id="IPR040008">
    <property type="entry name" value="Ribosomal_mL46"/>
</dbReference>
<dbReference type="Proteomes" id="UP001233999">
    <property type="component" value="Unassembled WGS sequence"/>
</dbReference>
<reference evidence="10" key="2">
    <citation type="submission" date="2023-05" db="EMBL/GenBank/DDBJ databases">
        <authorList>
            <person name="Fouks B."/>
        </authorList>
    </citation>
    <scope>NUCLEOTIDE SEQUENCE</scope>
    <source>
        <strain evidence="10">Stay&amp;Tobe</strain>
        <tissue evidence="10">Testes</tissue>
    </source>
</reference>
<keyword evidence="6" id="KW-0687">Ribonucleoprotein</keyword>
<dbReference type="SUPFAM" id="SSF55811">
    <property type="entry name" value="Nudix"/>
    <property type="match status" value="1"/>
</dbReference>
<organism evidence="10 11">
    <name type="scientific">Diploptera punctata</name>
    <name type="common">Pacific beetle cockroach</name>
    <dbReference type="NCBI Taxonomy" id="6984"/>
    <lineage>
        <taxon>Eukaryota</taxon>
        <taxon>Metazoa</taxon>
        <taxon>Ecdysozoa</taxon>
        <taxon>Arthropoda</taxon>
        <taxon>Hexapoda</taxon>
        <taxon>Insecta</taxon>
        <taxon>Pterygota</taxon>
        <taxon>Neoptera</taxon>
        <taxon>Polyneoptera</taxon>
        <taxon>Dictyoptera</taxon>
        <taxon>Blattodea</taxon>
        <taxon>Blaberoidea</taxon>
        <taxon>Blaberidae</taxon>
        <taxon>Diplopterinae</taxon>
        <taxon>Diploptera</taxon>
    </lineage>
</organism>
<dbReference type="EMBL" id="JASPKZ010010677">
    <property type="protein sequence ID" value="KAJ9573816.1"/>
    <property type="molecule type" value="Genomic_DNA"/>
</dbReference>
<evidence type="ECO:0000256" key="8">
    <source>
        <dbReference type="ARBA" id="ARBA00035534"/>
    </source>
</evidence>
<keyword evidence="11" id="KW-1185">Reference proteome</keyword>
<dbReference type="CDD" id="cd04661">
    <property type="entry name" value="NUDIX_MRP_L46"/>
    <property type="match status" value="1"/>
</dbReference>
<feature type="domain" description="Large ribosomal subunit protein mL46 N-terminal" evidence="9">
    <location>
        <begin position="25"/>
        <end position="123"/>
    </location>
</feature>
<sequence length="266" mass="31002">MNLINNKIRSCCFSTSVNIIRKHKWDLMSAVCLERKPVITKSLNDIEVNFSKMLSRIEFEKSYKSEHEMRKEADVLRAELLKHKSAEVDDIDQGTIQTAQDFEDATTDEYNKFTFMPRVTEADKIKNFNSVDRMLENHLLLVVHQKLWDQKIWIMPQGLRMDGETLLQTAERILKDTCGSNLRVKFSGNAPCGIYKFRYPKKYMDKNTDSSIGAKVFFFKAQHIAGNVEAEKLTAKSFKWLGRKELEKDLTSEYYKSISQFLIDED</sequence>
<dbReference type="FunFam" id="3.90.79.10:FF:000018">
    <property type="entry name" value="39S ribosomal protein L46, mitochondrial"/>
    <property type="match status" value="1"/>
</dbReference>
<comment type="similarity">
    <text evidence="2">Belongs to the mitochondrion-specific ribosomal protein mL46 family.</text>
</comment>
<proteinExistence type="inferred from homology"/>
<dbReference type="InterPro" id="IPR033650">
    <property type="entry name" value="Ribosomal_mL46_NUDIX"/>
</dbReference>
<evidence type="ECO:0000256" key="1">
    <source>
        <dbReference type="ARBA" id="ARBA00004173"/>
    </source>
</evidence>
<dbReference type="GO" id="GO:0005762">
    <property type="term" value="C:mitochondrial large ribosomal subunit"/>
    <property type="evidence" value="ECO:0007669"/>
    <property type="project" value="TreeGrafter"/>
</dbReference>
<dbReference type="Gene3D" id="3.90.79.10">
    <property type="entry name" value="Nucleoside Triphosphate Pyrophosphohydrolase"/>
    <property type="match status" value="1"/>
</dbReference>
<evidence type="ECO:0000313" key="11">
    <source>
        <dbReference type="Proteomes" id="UP001233999"/>
    </source>
</evidence>
<keyword evidence="4" id="KW-0689">Ribosomal protein</keyword>
<accession>A0AAD7Z4N8</accession>
<protein>
    <recommendedName>
        <fullName evidence="7">Large ribosomal subunit protein mL46</fullName>
    </recommendedName>
    <alternativeName>
        <fullName evidence="8">39S ribosomal protein L46, mitochondrial</fullName>
    </alternativeName>
</protein>
<evidence type="ECO:0000256" key="6">
    <source>
        <dbReference type="ARBA" id="ARBA00023274"/>
    </source>
</evidence>
<dbReference type="AlphaFoldDB" id="A0AAD7Z4N8"/>
<name>A0AAD7Z4N8_DIPPU</name>
<evidence type="ECO:0000256" key="4">
    <source>
        <dbReference type="ARBA" id="ARBA00022980"/>
    </source>
</evidence>
<evidence type="ECO:0000256" key="3">
    <source>
        <dbReference type="ARBA" id="ARBA00022946"/>
    </source>
</evidence>
<dbReference type="GO" id="GO:0003735">
    <property type="term" value="F:structural constituent of ribosome"/>
    <property type="evidence" value="ECO:0007669"/>
    <property type="project" value="InterPro"/>
</dbReference>
<keyword evidence="3" id="KW-0809">Transit peptide</keyword>
<gene>
    <name evidence="10" type="ORF">L9F63_008798</name>
</gene>
<evidence type="ECO:0000256" key="7">
    <source>
        <dbReference type="ARBA" id="ARBA00035190"/>
    </source>
</evidence>